<evidence type="ECO:0000313" key="15">
    <source>
        <dbReference type="Proteomes" id="UP000256988"/>
    </source>
</evidence>
<evidence type="ECO:0000256" key="11">
    <source>
        <dbReference type="ARBA" id="ARBA00048449"/>
    </source>
</evidence>
<feature type="binding site" evidence="13">
    <location>
        <begin position="319"/>
        <end position="320"/>
    </location>
    <ligand>
        <name>pyridoxal 5'-phosphate</name>
        <dbReference type="ChEBI" id="CHEBI:597326"/>
    </ligand>
</feature>
<dbReference type="InterPro" id="IPR015422">
    <property type="entry name" value="PyrdxlP-dep_Trfase_small"/>
</dbReference>
<dbReference type="InterPro" id="IPR015424">
    <property type="entry name" value="PyrdxlP-dep_Trfase"/>
</dbReference>
<comment type="similarity">
    <text evidence="12 13">Belongs to the class-III pyridoxal-phosphate-dependent aminotransferase family. BioA subfamily.</text>
</comment>
<feature type="binding site" evidence="13">
    <location>
        <position position="318"/>
    </location>
    <ligand>
        <name>substrate</name>
    </ligand>
</feature>
<evidence type="ECO:0000256" key="13">
    <source>
        <dbReference type="HAMAP-Rule" id="MF_00834"/>
    </source>
</evidence>
<dbReference type="GO" id="GO:0005737">
    <property type="term" value="C:cytoplasm"/>
    <property type="evidence" value="ECO:0007669"/>
    <property type="project" value="UniProtKB-SubCell"/>
</dbReference>
<dbReference type="InterPro" id="IPR049704">
    <property type="entry name" value="Aminotrans_3_PPA_site"/>
</dbReference>
<name>A0A3D9EDT9_ECTOL</name>
<dbReference type="PANTHER" id="PTHR42684">
    <property type="entry name" value="ADENOSYLMETHIONINE-8-AMINO-7-OXONONANOATE AMINOTRANSFERASE"/>
    <property type="match status" value="1"/>
</dbReference>
<dbReference type="InterPro" id="IPR005814">
    <property type="entry name" value="Aminotrans_3"/>
</dbReference>
<dbReference type="CDD" id="cd00610">
    <property type="entry name" value="OAT_like"/>
    <property type="match status" value="1"/>
</dbReference>
<evidence type="ECO:0000256" key="9">
    <source>
        <dbReference type="ARBA" id="ARBA00022756"/>
    </source>
</evidence>
<dbReference type="NCBIfam" id="TIGR00508">
    <property type="entry name" value="bioA"/>
    <property type="match status" value="1"/>
</dbReference>
<evidence type="ECO:0000256" key="4">
    <source>
        <dbReference type="ARBA" id="ARBA00011738"/>
    </source>
</evidence>
<evidence type="ECO:0000256" key="8">
    <source>
        <dbReference type="ARBA" id="ARBA00022691"/>
    </source>
</evidence>
<comment type="subunit">
    <text evidence="4 13">Homodimer.</text>
</comment>
<proteinExistence type="inferred from homology"/>
<evidence type="ECO:0000256" key="6">
    <source>
        <dbReference type="ARBA" id="ARBA00022576"/>
    </source>
</evidence>
<feature type="modified residue" description="N6-(pyridoxal phosphate)lysine" evidence="13">
    <location>
        <position position="283"/>
    </location>
</feature>
<feature type="binding site" evidence="13">
    <location>
        <position position="283"/>
    </location>
    <ligand>
        <name>substrate</name>
    </ligand>
</feature>
<feature type="binding site" evidence="13">
    <location>
        <position position="148"/>
    </location>
    <ligand>
        <name>substrate</name>
    </ligand>
</feature>
<dbReference type="NCBIfam" id="NF005443">
    <property type="entry name" value="PRK07030.1"/>
    <property type="match status" value="1"/>
</dbReference>
<sequence length="466" mass="52483">MTNHDWMRRDLEVLWHPCTQMKDHEQLPVIPIRRGEGVWLEDFDGKRYLDAVSSWWVNVFGHANPRINDRIKAQVDQLEHVILAGFSHQPVIELSERLVALTPAGLDRVFYADNGSSCIEVALKMSYHYWRNVGQPDKRRFVTLTNSYHGETVAAMSVGDVALFTETYQGLLLDTLKVPSPDCYLRPEGMDWEEHSRQMFVHMERTLAEHHQSVAAVIVEPLIQGATGMRMYHPVYLRLLREACDRYGVHLIHDEIAVGFGRTGTMFACEQAGIRPDFLCLSKALTGGYLPLAACLTTDAVYQAFYDDYHTLRAFLHSHSYTGNPLACAAALATLDIFAQDEVIEANKPLARRMAEATAHLAEHPQVGEVRQTGMALAIEMTADKARRTPYPWQERRGLAVYQHALSRGALLRPLGNVVYFLPPYVITPEQIDFLAEVASEGIDLATRTSVSVALSDLHPNHRDPG</sequence>
<accession>A0A3D9EDT9</accession>
<comment type="caution">
    <text evidence="14">The sequence shown here is derived from an EMBL/GenBank/DDBJ whole genome shotgun (WGS) entry which is preliminary data.</text>
</comment>
<comment type="catalytic activity">
    <reaction evidence="11 13">
        <text>(8S)-8-amino-7-oxononanoate + S-adenosyl-L-methionine = S-adenosyl-4-methylsulfanyl-2-oxobutanoate + (7R,8S)-7,8-diammoniononanoate</text>
        <dbReference type="Rhea" id="RHEA:16861"/>
        <dbReference type="ChEBI" id="CHEBI:16490"/>
        <dbReference type="ChEBI" id="CHEBI:59789"/>
        <dbReference type="ChEBI" id="CHEBI:149468"/>
        <dbReference type="ChEBI" id="CHEBI:149469"/>
        <dbReference type="EC" id="2.6.1.62"/>
    </reaction>
</comment>
<organism evidence="14 15">
    <name type="scientific">Ectopseudomonas oleovorans</name>
    <name type="common">Pseudomonas oleovorans</name>
    <dbReference type="NCBI Taxonomy" id="301"/>
    <lineage>
        <taxon>Bacteria</taxon>
        <taxon>Pseudomonadati</taxon>
        <taxon>Pseudomonadota</taxon>
        <taxon>Gammaproteobacteria</taxon>
        <taxon>Pseudomonadales</taxon>
        <taxon>Pseudomonadaceae</taxon>
        <taxon>Ectopseudomonas</taxon>
    </lineage>
</organism>
<dbReference type="UniPathway" id="UPA00078">
    <property type="reaction ID" value="UER00160"/>
</dbReference>
<dbReference type="Proteomes" id="UP000256988">
    <property type="component" value="Unassembled WGS sequence"/>
</dbReference>
<dbReference type="SUPFAM" id="SSF53383">
    <property type="entry name" value="PLP-dependent transferases"/>
    <property type="match status" value="1"/>
</dbReference>
<keyword evidence="9 13" id="KW-0093">Biotin biosynthesis</keyword>
<dbReference type="EMBL" id="QRDL01000006">
    <property type="protein sequence ID" value="RED01136.1"/>
    <property type="molecule type" value="Genomic_DNA"/>
</dbReference>
<dbReference type="HAMAP" id="MF_00834">
    <property type="entry name" value="BioA"/>
    <property type="match status" value="1"/>
</dbReference>
<reference evidence="14 15" key="1">
    <citation type="submission" date="2018-07" db="EMBL/GenBank/DDBJ databases">
        <title>Genome sequencing of rice bacterial endophytes.</title>
        <authorList>
            <person name="Venturi V."/>
        </authorList>
    </citation>
    <scope>NUCLEOTIDE SEQUENCE [LARGE SCALE GENOMIC DNA]</scope>
    <source>
        <strain evidence="14 15">AG1002</strain>
    </source>
</reference>
<evidence type="ECO:0000256" key="1">
    <source>
        <dbReference type="ARBA" id="ARBA00001933"/>
    </source>
</evidence>
<feature type="binding site" evidence="13">
    <location>
        <position position="55"/>
    </location>
    <ligand>
        <name>substrate</name>
    </ligand>
</feature>
<keyword evidence="5 13" id="KW-0963">Cytoplasm</keyword>
<dbReference type="EC" id="2.6.1.62" evidence="13"/>
<dbReference type="GO" id="GO:0004015">
    <property type="term" value="F:adenosylmethionine-8-amino-7-oxononanoate transaminase activity"/>
    <property type="evidence" value="ECO:0007669"/>
    <property type="project" value="UniProtKB-UniRule"/>
</dbReference>
<dbReference type="RefSeq" id="WP_115946690.1">
    <property type="nucleotide sequence ID" value="NZ_QRDL01000006.1"/>
</dbReference>
<dbReference type="Pfam" id="PF00202">
    <property type="entry name" value="Aminotran_3"/>
    <property type="match status" value="1"/>
</dbReference>
<comment type="cofactor">
    <cofactor evidence="1 13">
        <name>pyridoxal 5'-phosphate</name>
        <dbReference type="ChEBI" id="CHEBI:597326"/>
    </cofactor>
</comment>
<evidence type="ECO:0000256" key="12">
    <source>
        <dbReference type="ARBA" id="ARBA00060970"/>
    </source>
</evidence>
<gene>
    <name evidence="13" type="primary">bioA</name>
    <name evidence="14" type="ORF">DFO60_3978</name>
</gene>
<evidence type="ECO:0000256" key="2">
    <source>
        <dbReference type="ARBA" id="ARBA00004496"/>
    </source>
</evidence>
<feature type="binding site" evidence="13">
    <location>
        <begin position="115"/>
        <end position="116"/>
    </location>
    <ligand>
        <name>pyridoxal 5'-phosphate</name>
        <dbReference type="ChEBI" id="CHEBI:597326"/>
    </ligand>
</feature>
<dbReference type="Gene3D" id="3.90.1150.10">
    <property type="entry name" value="Aspartate Aminotransferase, domain 1"/>
    <property type="match status" value="1"/>
</dbReference>
<dbReference type="Gene3D" id="3.40.640.10">
    <property type="entry name" value="Type I PLP-dependent aspartate aminotransferase-like (Major domain)"/>
    <property type="match status" value="1"/>
</dbReference>
<comment type="subcellular location">
    <subcellularLocation>
        <location evidence="2 13">Cytoplasm</location>
    </subcellularLocation>
</comment>
<dbReference type="GO" id="GO:0030170">
    <property type="term" value="F:pyridoxal phosphate binding"/>
    <property type="evidence" value="ECO:0007669"/>
    <property type="project" value="UniProtKB-UniRule"/>
</dbReference>
<dbReference type="GO" id="GO:0009102">
    <property type="term" value="P:biotin biosynthetic process"/>
    <property type="evidence" value="ECO:0007669"/>
    <property type="project" value="UniProtKB-UniRule"/>
</dbReference>
<comment type="pathway">
    <text evidence="3 13">Cofactor biosynthesis; biotin biosynthesis; 7,8-diaminononanoate from 8-amino-7-oxononanoate (SAM route): step 1/1.</text>
</comment>
<dbReference type="AlphaFoldDB" id="A0A3D9EDT9"/>
<feature type="site" description="Participates in the substrate recognition with KAPA and in a stacking interaction with the adenine ring of SAM" evidence="13">
    <location>
        <position position="18"/>
    </location>
</feature>
<protein>
    <recommendedName>
        <fullName evidence="13">Adenosylmethionine-8-amino-7-oxononanoate aminotransferase</fullName>
        <ecNumber evidence="13">2.6.1.62</ecNumber>
    </recommendedName>
    <alternativeName>
        <fullName evidence="13">7,8-diamino-pelargonic acid aminotransferase</fullName>
        <shortName evidence="13">DAPA AT</shortName>
        <shortName evidence="13">DAPA aminotransferase</shortName>
    </alternativeName>
    <alternativeName>
        <fullName evidence="13">7,8-diaminononanoate synthase</fullName>
        <shortName evidence="13">DANS</shortName>
    </alternativeName>
    <alternativeName>
        <fullName evidence="13">Diaminopelargonic acid synthase</fullName>
    </alternativeName>
</protein>
<evidence type="ECO:0000256" key="7">
    <source>
        <dbReference type="ARBA" id="ARBA00022679"/>
    </source>
</evidence>
<feature type="binding site" evidence="13">
    <location>
        <position position="254"/>
    </location>
    <ligand>
        <name>pyridoxal 5'-phosphate</name>
        <dbReference type="ChEBI" id="CHEBI:597326"/>
    </ligand>
</feature>
<dbReference type="NCBIfam" id="NF004624">
    <property type="entry name" value="PRK05964.1"/>
    <property type="match status" value="1"/>
</dbReference>
<evidence type="ECO:0000256" key="10">
    <source>
        <dbReference type="ARBA" id="ARBA00022898"/>
    </source>
</evidence>
<dbReference type="FunFam" id="3.40.640.10:FF:000078">
    <property type="entry name" value="Adenosylmethionine-8-amino-7-oxononanoate aminotransferase"/>
    <property type="match status" value="1"/>
</dbReference>
<dbReference type="PROSITE" id="PS00600">
    <property type="entry name" value="AA_TRANSFER_CLASS_3"/>
    <property type="match status" value="1"/>
</dbReference>
<dbReference type="InterPro" id="IPR005815">
    <property type="entry name" value="BioA"/>
</dbReference>
<feature type="binding site" evidence="13">
    <location>
        <position position="413"/>
    </location>
    <ligand>
        <name>substrate</name>
    </ligand>
</feature>
<evidence type="ECO:0000313" key="14">
    <source>
        <dbReference type="EMBL" id="RED01136.1"/>
    </source>
</evidence>
<evidence type="ECO:0000256" key="3">
    <source>
        <dbReference type="ARBA" id="ARBA00005063"/>
    </source>
</evidence>
<keyword evidence="8 13" id="KW-0949">S-adenosyl-L-methionine</keyword>
<dbReference type="InterPro" id="IPR015421">
    <property type="entry name" value="PyrdxlP-dep_Trfase_major"/>
</dbReference>
<keyword evidence="7 13" id="KW-0808">Transferase</keyword>
<dbReference type="PANTHER" id="PTHR42684:SF17">
    <property type="entry name" value="ADENOSYLMETHIONINE-8-AMINO-7-OXONONANOATE AMINOTRANSFERASE"/>
    <property type="match status" value="1"/>
</dbReference>
<comment type="function">
    <text evidence="13">Catalyzes the transfer of the alpha-amino group from S-adenosyl-L-methionine (SAM) to 7-keto-8-aminopelargonic acid (KAPA) to form 7,8-diaminopelargonic acid (DAPA). It is the only aminotransferase known to utilize SAM as an amino donor.</text>
</comment>
<keyword evidence="10 13" id="KW-0663">Pyridoxal phosphate</keyword>
<keyword evidence="6 13" id="KW-0032">Aminotransferase</keyword>
<evidence type="ECO:0000256" key="5">
    <source>
        <dbReference type="ARBA" id="ARBA00022490"/>
    </source>
</evidence>